<dbReference type="EC" id="2.7.7.101" evidence="12"/>
<dbReference type="InterPro" id="IPR013264">
    <property type="entry name" value="DNAG_N"/>
</dbReference>
<dbReference type="InterPro" id="IPR006171">
    <property type="entry name" value="TOPRIM_dom"/>
</dbReference>
<comment type="function">
    <text evidence="12">RNA polymerase that catalyzes the synthesis of short RNA molecules used as primers for DNA polymerase during DNA replication.</text>
</comment>
<feature type="compositionally biased region" description="Gly residues" evidence="13">
    <location>
        <begin position="443"/>
        <end position="452"/>
    </location>
</feature>
<dbReference type="Proteomes" id="UP000239480">
    <property type="component" value="Unassembled WGS sequence"/>
</dbReference>
<dbReference type="Pfam" id="PF10410">
    <property type="entry name" value="DnaB_bind"/>
    <property type="match status" value="1"/>
</dbReference>
<name>A0A2T0RY18_9RHOB</name>
<evidence type="ECO:0000256" key="6">
    <source>
        <dbReference type="ARBA" id="ARBA00022723"/>
    </source>
</evidence>
<keyword evidence="3 12" id="KW-0808">Transferase</keyword>
<dbReference type="InterPro" id="IPR036977">
    <property type="entry name" value="DNA_primase_Znf_CHC2"/>
</dbReference>
<accession>A0A2T0RY18</accession>
<evidence type="ECO:0000256" key="2">
    <source>
        <dbReference type="ARBA" id="ARBA00022515"/>
    </source>
</evidence>
<comment type="subunit">
    <text evidence="12">Monomer. Interacts with DnaB.</text>
</comment>
<dbReference type="Pfam" id="PF13155">
    <property type="entry name" value="Toprim_2"/>
    <property type="match status" value="1"/>
</dbReference>
<evidence type="ECO:0000256" key="13">
    <source>
        <dbReference type="SAM" id="MobiDB-lite"/>
    </source>
</evidence>
<comment type="catalytic activity">
    <reaction evidence="12">
        <text>ssDNA + n NTP = ssDNA/pppN(pN)n-1 hybrid + (n-1) diphosphate.</text>
        <dbReference type="EC" id="2.7.7.101"/>
    </reaction>
</comment>
<dbReference type="Gene3D" id="3.90.980.10">
    <property type="entry name" value="DNA primase, catalytic core, N-terminal domain"/>
    <property type="match status" value="1"/>
</dbReference>
<dbReference type="GO" id="GO:1990077">
    <property type="term" value="C:primosome complex"/>
    <property type="evidence" value="ECO:0007669"/>
    <property type="project" value="UniProtKB-KW"/>
</dbReference>
<keyword evidence="2 12" id="KW-0639">Primosome</keyword>
<dbReference type="Gene3D" id="3.90.580.10">
    <property type="entry name" value="Zinc finger, CHC2-type domain"/>
    <property type="match status" value="1"/>
</dbReference>
<dbReference type="GO" id="GO:0003677">
    <property type="term" value="F:DNA binding"/>
    <property type="evidence" value="ECO:0007669"/>
    <property type="project" value="UniProtKB-KW"/>
</dbReference>
<comment type="domain">
    <text evidence="12">Contains an N-terminal zinc-binding domain, a central core domain that contains the primase activity, and a C-terminal DnaB-binding domain.</text>
</comment>
<keyword evidence="11 12" id="KW-0804">Transcription</keyword>
<dbReference type="SMART" id="SM00493">
    <property type="entry name" value="TOPRIM"/>
    <property type="match status" value="1"/>
</dbReference>
<dbReference type="OrthoDB" id="9803773at2"/>
<dbReference type="GO" id="GO:0005737">
    <property type="term" value="C:cytoplasm"/>
    <property type="evidence" value="ECO:0007669"/>
    <property type="project" value="TreeGrafter"/>
</dbReference>
<dbReference type="FunFam" id="3.90.980.10:FF:000001">
    <property type="entry name" value="DNA primase"/>
    <property type="match status" value="1"/>
</dbReference>
<dbReference type="InterPro" id="IPR050219">
    <property type="entry name" value="DnaG_primase"/>
</dbReference>
<dbReference type="NCBIfam" id="TIGR01391">
    <property type="entry name" value="dnaG"/>
    <property type="match status" value="1"/>
</dbReference>
<feature type="region of interest" description="Disordered" evidence="13">
    <location>
        <begin position="433"/>
        <end position="468"/>
    </location>
</feature>
<evidence type="ECO:0000313" key="16">
    <source>
        <dbReference type="Proteomes" id="UP000239480"/>
    </source>
</evidence>
<keyword evidence="4 12" id="KW-0548">Nucleotidyltransferase</keyword>
<feature type="domain" description="Toprim" evidence="14">
    <location>
        <begin position="263"/>
        <end position="344"/>
    </location>
</feature>
<dbReference type="HAMAP" id="MF_00974">
    <property type="entry name" value="DNA_primase_DnaG"/>
    <property type="match status" value="1"/>
</dbReference>
<protein>
    <recommendedName>
        <fullName evidence="12">DNA primase</fullName>
        <ecNumber evidence="12">2.7.7.101</ecNumber>
    </recommendedName>
</protein>
<dbReference type="InterPro" id="IPR006295">
    <property type="entry name" value="DNA_primase_DnaG"/>
</dbReference>
<dbReference type="SMART" id="SM00400">
    <property type="entry name" value="ZnF_CHCC"/>
    <property type="match status" value="1"/>
</dbReference>
<evidence type="ECO:0000256" key="7">
    <source>
        <dbReference type="ARBA" id="ARBA00022771"/>
    </source>
</evidence>
<proteinExistence type="inferred from homology"/>
<evidence type="ECO:0000259" key="14">
    <source>
        <dbReference type="PROSITE" id="PS50880"/>
    </source>
</evidence>
<evidence type="ECO:0000256" key="5">
    <source>
        <dbReference type="ARBA" id="ARBA00022705"/>
    </source>
</evidence>
<dbReference type="InterPro" id="IPR037068">
    <property type="entry name" value="DNA_primase_core_N_sf"/>
</dbReference>
<dbReference type="Pfam" id="PF01807">
    <property type="entry name" value="Zn_ribbon_DnaG"/>
    <property type="match status" value="1"/>
</dbReference>
<dbReference type="GO" id="GO:0006269">
    <property type="term" value="P:DNA replication, synthesis of primer"/>
    <property type="evidence" value="ECO:0007669"/>
    <property type="project" value="UniProtKB-UniRule"/>
</dbReference>
<keyword evidence="9" id="KW-0460">Magnesium</keyword>
<sequence>MSLPPGFLDELRSRTSLAQVVGRKVVWDARKSNQAKGDLWAPCPFHQEKTASFHVDDRKGFYYCFGCHEKGDAIRFVQETENVGFMEAIEILTQEAGMQMPARDPKAREKADRRSQLAEVMEQAVQFFRLQLQTGAAGNARRYLTEARGLSPSALERWEIGFAPDGWQGLWDHLTGKGVAPDLILGCGLAKPSDKGRQPYDTFRNRIMFPIRDARGRAIAFGGRAMDPNDNAKYLNSPETELFDKGRSLYNHGPAREAAGKGQPLLVAEGYMDVIALSEAGFGATVAGLGTAITEDQLRLMWRIHPEPVIALDGDTAGLRAAMRLIDVALPLLEAGQSLRFCILPDGQDPDDLLKAKGPEAMRELLEGAQPMVSLLWRRETEGKVLDSPERRAALDKALRAVIRKIKDPGIRNHYAEEMRQLRSRLFGFGHGPGQGDAQEQRGGFGTQGGQRKGSWQDRRRGIKPAASPVQSTRASMFVGADEAATAALREAVILVTLIHTPILLSEFTHVLEEMEFHGEGHAAIAGALLTCDPDATQEDIEAAIGERLGLAPLERLLSSSHVSLAPSVRKPGDVTIARLCLSEQIAKLSDLRGSRSEIEEAMAGFAEAPEEWIDHRLSLSAQARQVSSLSNDGDRAEFDIAENGARLDRDERSGLDALLDSIGFPTRGKSDGQTE</sequence>
<dbReference type="FunFam" id="3.40.1360.10:FF:000002">
    <property type="entry name" value="DNA primase"/>
    <property type="match status" value="1"/>
</dbReference>
<dbReference type="SUPFAM" id="SSF57783">
    <property type="entry name" value="Zinc beta-ribbon"/>
    <property type="match status" value="1"/>
</dbReference>
<dbReference type="PANTHER" id="PTHR30313">
    <property type="entry name" value="DNA PRIMASE"/>
    <property type="match status" value="1"/>
</dbReference>
<dbReference type="CDD" id="cd03364">
    <property type="entry name" value="TOPRIM_DnaG_primases"/>
    <property type="match status" value="1"/>
</dbReference>
<dbReference type="Pfam" id="PF08275">
    <property type="entry name" value="DNAG_N"/>
    <property type="match status" value="1"/>
</dbReference>
<dbReference type="GO" id="GO:0000428">
    <property type="term" value="C:DNA-directed RNA polymerase complex"/>
    <property type="evidence" value="ECO:0007669"/>
    <property type="project" value="UniProtKB-KW"/>
</dbReference>
<evidence type="ECO:0000256" key="9">
    <source>
        <dbReference type="ARBA" id="ARBA00022842"/>
    </source>
</evidence>
<keyword evidence="10 12" id="KW-0238">DNA-binding</keyword>
<keyword evidence="7 12" id="KW-0863">Zinc-finger</keyword>
<evidence type="ECO:0000256" key="10">
    <source>
        <dbReference type="ARBA" id="ARBA00023125"/>
    </source>
</evidence>
<dbReference type="AlphaFoldDB" id="A0A2T0RY18"/>
<keyword evidence="16" id="KW-1185">Reference proteome</keyword>
<evidence type="ECO:0000256" key="12">
    <source>
        <dbReference type="HAMAP-Rule" id="MF_00974"/>
    </source>
</evidence>
<keyword evidence="6 12" id="KW-0479">Metal-binding</keyword>
<comment type="similarity">
    <text evidence="12">Belongs to the DnaG primase family.</text>
</comment>
<evidence type="ECO:0000256" key="1">
    <source>
        <dbReference type="ARBA" id="ARBA00022478"/>
    </source>
</evidence>
<dbReference type="Gene3D" id="3.40.1360.10">
    <property type="match status" value="1"/>
</dbReference>
<dbReference type="InterPro" id="IPR034151">
    <property type="entry name" value="TOPRIM_DnaG_bac"/>
</dbReference>
<evidence type="ECO:0000256" key="8">
    <source>
        <dbReference type="ARBA" id="ARBA00022833"/>
    </source>
</evidence>
<dbReference type="EMBL" id="PVTD01000001">
    <property type="protein sequence ID" value="PRY26032.1"/>
    <property type="molecule type" value="Genomic_DNA"/>
</dbReference>
<dbReference type="RefSeq" id="WP_106202843.1">
    <property type="nucleotide sequence ID" value="NZ_PVTD01000001.1"/>
</dbReference>
<comment type="caution">
    <text evidence="15">The sequence shown here is derived from an EMBL/GenBank/DDBJ whole genome shotgun (WGS) entry which is preliminary data.</text>
</comment>
<evidence type="ECO:0000256" key="3">
    <source>
        <dbReference type="ARBA" id="ARBA00022679"/>
    </source>
</evidence>
<keyword evidence="1 12" id="KW-0240">DNA-directed RNA polymerase</keyword>
<evidence type="ECO:0000256" key="11">
    <source>
        <dbReference type="ARBA" id="ARBA00023163"/>
    </source>
</evidence>
<gene>
    <name evidence="12" type="primary">dnaG</name>
    <name evidence="15" type="ORF">CLV78_101125</name>
</gene>
<evidence type="ECO:0000313" key="15">
    <source>
        <dbReference type="EMBL" id="PRY26032.1"/>
    </source>
</evidence>
<dbReference type="InterPro" id="IPR019475">
    <property type="entry name" value="DNA_primase_DnaB-bd"/>
</dbReference>
<dbReference type="PROSITE" id="PS50880">
    <property type="entry name" value="TOPRIM"/>
    <property type="match status" value="1"/>
</dbReference>
<keyword evidence="5 12" id="KW-0235">DNA replication</keyword>
<comment type="cofactor">
    <cofactor evidence="12">
        <name>Zn(2+)</name>
        <dbReference type="ChEBI" id="CHEBI:29105"/>
    </cofactor>
    <text evidence="12">Binds 1 zinc ion per monomer.</text>
</comment>
<dbReference type="PANTHER" id="PTHR30313:SF2">
    <property type="entry name" value="DNA PRIMASE"/>
    <property type="match status" value="1"/>
</dbReference>
<keyword evidence="8 12" id="KW-0862">Zinc</keyword>
<evidence type="ECO:0000256" key="4">
    <source>
        <dbReference type="ARBA" id="ARBA00022695"/>
    </source>
</evidence>
<dbReference type="GO" id="GO:0003899">
    <property type="term" value="F:DNA-directed RNA polymerase activity"/>
    <property type="evidence" value="ECO:0007669"/>
    <property type="project" value="UniProtKB-UniRule"/>
</dbReference>
<reference evidence="15 16" key="1">
    <citation type="submission" date="2018-03" db="EMBL/GenBank/DDBJ databases">
        <title>Genomic Encyclopedia of Archaeal and Bacterial Type Strains, Phase II (KMG-II): from individual species to whole genera.</title>
        <authorList>
            <person name="Goeker M."/>
        </authorList>
    </citation>
    <scope>NUCLEOTIDE SEQUENCE [LARGE SCALE GENOMIC DNA]</scope>
    <source>
        <strain evidence="15 16">DSM 29328</strain>
    </source>
</reference>
<dbReference type="InterPro" id="IPR002694">
    <property type="entry name" value="Znf_CHC2"/>
</dbReference>
<dbReference type="GO" id="GO:0008270">
    <property type="term" value="F:zinc ion binding"/>
    <property type="evidence" value="ECO:0007669"/>
    <property type="project" value="UniProtKB-UniRule"/>
</dbReference>
<dbReference type="SUPFAM" id="SSF56731">
    <property type="entry name" value="DNA primase core"/>
    <property type="match status" value="1"/>
</dbReference>
<feature type="zinc finger region" description="CHC2-type" evidence="12">
    <location>
        <begin position="43"/>
        <end position="67"/>
    </location>
</feature>
<organism evidence="15 16">
    <name type="scientific">Aliiruegeria haliotis</name>
    <dbReference type="NCBI Taxonomy" id="1280846"/>
    <lineage>
        <taxon>Bacteria</taxon>
        <taxon>Pseudomonadati</taxon>
        <taxon>Pseudomonadota</taxon>
        <taxon>Alphaproteobacteria</taxon>
        <taxon>Rhodobacterales</taxon>
        <taxon>Roseobacteraceae</taxon>
        <taxon>Aliiruegeria</taxon>
    </lineage>
</organism>
<dbReference type="InterPro" id="IPR030846">
    <property type="entry name" value="DnaG_bac"/>
</dbReference>